<evidence type="ECO:0000313" key="1">
    <source>
        <dbReference type="EMBL" id="STO64566.1"/>
    </source>
</evidence>
<accession>A0A377I209</accession>
<proteinExistence type="predicted"/>
<gene>
    <name evidence="1" type="ORF">NCTC10794_01634</name>
</gene>
<dbReference type="Proteomes" id="UP000254867">
    <property type="component" value="Unassembled WGS sequence"/>
</dbReference>
<dbReference type="AlphaFoldDB" id="A0A377I209"/>
<reference evidence="1 2" key="1">
    <citation type="submission" date="2018-06" db="EMBL/GenBank/DDBJ databases">
        <authorList>
            <consortium name="Pathogen Informatics"/>
            <person name="Doyle S."/>
        </authorList>
    </citation>
    <scope>NUCLEOTIDE SEQUENCE [LARGE SCALE GENOMIC DNA]</scope>
    <source>
        <strain evidence="1 2">NCTC10794</strain>
    </source>
</reference>
<name>A0A377I209_HAEPH</name>
<sequence length="73" mass="8627">MERETNYKSVDWLKSTLSERDLEMAAYLFKYIEKFGLEATKAEIAFERAKRNLLEAYERKLDLMQGRSGEVSQ</sequence>
<evidence type="ECO:0000313" key="2">
    <source>
        <dbReference type="Proteomes" id="UP000254867"/>
    </source>
</evidence>
<dbReference type="RefSeq" id="WP_119222938.1">
    <property type="nucleotide sequence ID" value="NZ_UGHH01000002.1"/>
</dbReference>
<organism evidence="1 2">
    <name type="scientific">Haemophilus parahaemolyticus</name>
    <dbReference type="NCBI Taxonomy" id="735"/>
    <lineage>
        <taxon>Bacteria</taxon>
        <taxon>Pseudomonadati</taxon>
        <taxon>Pseudomonadota</taxon>
        <taxon>Gammaproteobacteria</taxon>
        <taxon>Pasteurellales</taxon>
        <taxon>Pasteurellaceae</taxon>
        <taxon>Haemophilus</taxon>
    </lineage>
</organism>
<protein>
    <submittedName>
        <fullName evidence="1">Uncharacterized protein</fullName>
    </submittedName>
</protein>
<dbReference type="EMBL" id="UGHH01000002">
    <property type="protein sequence ID" value="STO64566.1"/>
    <property type="molecule type" value="Genomic_DNA"/>
</dbReference>